<sequence>MVFIICLGIFSLVFVCYVSYCFIVFSLILNPRVINLLQWKNHKPYKLVHSEKSPMVLPLASIKIYPEQGFQVIEVNSSDWRNGALVKQKIGEAVRLQCSMPSFENPDNKSQLKSTPTK</sequence>
<comment type="caution">
    <text evidence="1">The sequence shown here is derived from an EMBL/GenBank/DDBJ whole genome shotgun (WGS) entry which is preliminary data.</text>
</comment>
<reference evidence="2" key="1">
    <citation type="journal article" date="2022" name="Mol. Ecol. Resour.">
        <title>The genomes of chicory, endive, great burdock and yacon provide insights into Asteraceae palaeo-polyploidization history and plant inulin production.</title>
        <authorList>
            <person name="Fan W."/>
            <person name="Wang S."/>
            <person name="Wang H."/>
            <person name="Wang A."/>
            <person name="Jiang F."/>
            <person name="Liu H."/>
            <person name="Zhao H."/>
            <person name="Xu D."/>
            <person name="Zhang Y."/>
        </authorList>
    </citation>
    <scope>NUCLEOTIDE SEQUENCE [LARGE SCALE GENOMIC DNA]</scope>
    <source>
        <strain evidence="2">cv. Yunnan</strain>
    </source>
</reference>
<dbReference type="EMBL" id="CM042042">
    <property type="protein sequence ID" value="KAI3704025.1"/>
    <property type="molecule type" value="Genomic_DNA"/>
</dbReference>
<keyword evidence="2" id="KW-1185">Reference proteome</keyword>
<evidence type="ECO:0000313" key="1">
    <source>
        <dbReference type="EMBL" id="KAI3704025.1"/>
    </source>
</evidence>
<dbReference type="Proteomes" id="UP001056120">
    <property type="component" value="Linkage Group LG25"/>
</dbReference>
<organism evidence="1 2">
    <name type="scientific">Smallanthus sonchifolius</name>
    <dbReference type="NCBI Taxonomy" id="185202"/>
    <lineage>
        <taxon>Eukaryota</taxon>
        <taxon>Viridiplantae</taxon>
        <taxon>Streptophyta</taxon>
        <taxon>Embryophyta</taxon>
        <taxon>Tracheophyta</taxon>
        <taxon>Spermatophyta</taxon>
        <taxon>Magnoliopsida</taxon>
        <taxon>eudicotyledons</taxon>
        <taxon>Gunneridae</taxon>
        <taxon>Pentapetalae</taxon>
        <taxon>asterids</taxon>
        <taxon>campanulids</taxon>
        <taxon>Asterales</taxon>
        <taxon>Asteraceae</taxon>
        <taxon>Asteroideae</taxon>
        <taxon>Heliantheae alliance</taxon>
        <taxon>Millerieae</taxon>
        <taxon>Smallanthus</taxon>
    </lineage>
</organism>
<proteinExistence type="predicted"/>
<accession>A0ACB9A333</accession>
<reference evidence="1 2" key="2">
    <citation type="journal article" date="2022" name="Mol. Ecol. Resour.">
        <title>The genomes of chicory, endive, great burdock and yacon provide insights into Asteraceae paleo-polyploidization history and plant inulin production.</title>
        <authorList>
            <person name="Fan W."/>
            <person name="Wang S."/>
            <person name="Wang H."/>
            <person name="Wang A."/>
            <person name="Jiang F."/>
            <person name="Liu H."/>
            <person name="Zhao H."/>
            <person name="Xu D."/>
            <person name="Zhang Y."/>
        </authorList>
    </citation>
    <scope>NUCLEOTIDE SEQUENCE [LARGE SCALE GENOMIC DNA]</scope>
    <source>
        <strain evidence="2">cv. Yunnan</strain>
        <tissue evidence="1">Leaves</tissue>
    </source>
</reference>
<protein>
    <submittedName>
        <fullName evidence="1">Uncharacterized protein</fullName>
    </submittedName>
</protein>
<gene>
    <name evidence="1" type="ORF">L1987_74230</name>
</gene>
<evidence type="ECO:0000313" key="2">
    <source>
        <dbReference type="Proteomes" id="UP001056120"/>
    </source>
</evidence>
<name>A0ACB9A333_9ASTR</name>